<organism evidence="2 3">
    <name type="scientific">Lachnotalea glycerini</name>
    <dbReference type="NCBI Taxonomy" id="1763509"/>
    <lineage>
        <taxon>Bacteria</taxon>
        <taxon>Bacillati</taxon>
        <taxon>Bacillota</taxon>
        <taxon>Clostridia</taxon>
        <taxon>Lachnospirales</taxon>
        <taxon>Lachnospiraceae</taxon>
        <taxon>Lachnotalea</taxon>
    </lineage>
</organism>
<comment type="caution">
    <text evidence="2">The sequence shown here is derived from an EMBL/GenBank/DDBJ whole genome shotgun (WGS) entry which is preliminary data.</text>
</comment>
<accession>A0A318EHJ3</accession>
<protein>
    <submittedName>
        <fullName evidence="2">SUKH superfamily protein</fullName>
    </submittedName>
</protein>
<proteinExistence type="predicted"/>
<dbReference type="Pfam" id="PF09346">
    <property type="entry name" value="SMI1_KNR4"/>
    <property type="match status" value="1"/>
</dbReference>
<dbReference type="Proteomes" id="UP000247523">
    <property type="component" value="Unassembled WGS sequence"/>
</dbReference>
<sequence length="200" mass="23011">MVNNKLINEYEINYGMRIPNLYKDFLKVNDGFSFDGGKILYSLNDLKEMNDNLQIHKYQPDYIAIGDDGGGLVFLMKQEANAEVVFLVDMSDYEIETAYKKISNFNEWFNRGCNIDTEENEKNNKLSKIGSVYLTKKPVNGIKDLAIIKQIFNLNIATSQLLTISKTLPCELLTNIKYVKAIKLIEKTGQPEIFEFRLNK</sequence>
<evidence type="ECO:0000259" key="1">
    <source>
        <dbReference type="SMART" id="SM00860"/>
    </source>
</evidence>
<dbReference type="EMBL" id="QICS01000047">
    <property type="protein sequence ID" value="PXV83702.1"/>
    <property type="molecule type" value="Genomic_DNA"/>
</dbReference>
<dbReference type="AlphaFoldDB" id="A0A318EHJ3"/>
<dbReference type="InterPro" id="IPR037883">
    <property type="entry name" value="Knr4/Smi1-like_sf"/>
</dbReference>
<name>A0A318EHJ3_9FIRM</name>
<dbReference type="InterPro" id="IPR018958">
    <property type="entry name" value="Knr4/Smi1-like_dom"/>
</dbReference>
<evidence type="ECO:0000313" key="3">
    <source>
        <dbReference type="Proteomes" id="UP000247523"/>
    </source>
</evidence>
<evidence type="ECO:0000313" key="2">
    <source>
        <dbReference type="EMBL" id="PXV83702.1"/>
    </source>
</evidence>
<feature type="domain" description="Knr4/Smi1-like" evidence="1">
    <location>
        <begin position="1"/>
        <end position="111"/>
    </location>
</feature>
<dbReference type="SMART" id="SM00860">
    <property type="entry name" value="SMI1_KNR4"/>
    <property type="match status" value="1"/>
</dbReference>
<dbReference type="Gene3D" id="3.40.1580.10">
    <property type="entry name" value="SMI1/KNR4-like"/>
    <property type="match status" value="1"/>
</dbReference>
<dbReference type="RefSeq" id="WP_110292112.1">
    <property type="nucleotide sequence ID" value="NZ_QICS01000047.1"/>
</dbReference>
<dbReference type="SUPFAM" id="SSF160631">
    <property type="entry name" value="SMI1/KNR4-like"/>
    <property type="match status" value="1"/>
</dbReference>
<reference evidence="2 3" key="1">
    <citation type="submission" date="2018-05" db="EMBL/GenBank/DDBJ databases">
        <title>Genomic Encyclopedia of Type Strains, Phase IV (KMG-IV): sequencing the most valuable type-strain genomes for metagenomic binning, comparative biology and taxonomic classification.</title>
        <authorList>
            <person name="Goeker M."/>
        </authorList>
    </citation>
    <scope>NUCLEOTIDE SEQUENCE [LARGE SCALE GENOMIC DNA]</scope>
    <source>
        <strain evidence="2 3">DSM 28816</strain>
    </source>
</reference>
<gene>
    <name evidence="2" type="ORF">C8E03_1472</name>
</gene>